<sequence length="42" mass="4730">MPAAHRPCSRPLPRWAETRCLAPNGPPSVELPCCARWLTRQC</sequence>
<evidence type="ECO:0000313" key="1">
    <source>
        <dbReference type="EMBL" id="KAF6809264.1"/>
    </source>
</evidence>
<dbReference type="EMBL" id="WIGN01000104">
    <property type="protein sequence ID" value="KAF6809264.1"/>
    <property type="molecule type" value="Genomic_DNA"/>
</dbReference>
<accession>A0A8H6J9X1</accession>
<dbReference type="Proteomes" id="UP000652219">
    <property type="component" value="Unassembled WGS sequence"/>
</dbReference>
<gene>
    <name evidence="1" type="ORF">CSOJ01_07047</name>
</gene>
<reference evidence="1 2" key="1">
    <citation type="journal article" date="2020" name="Phytopathology">
        <title>Genome Sequence Resources of Colletotrichum truncatum, C. plurivorum, C. musicola, and C. sojae: Four Species Pathogenic to Soybean (Glycine max).</title>
        <authorList>
            <person name="Rogerio F."/>
            <person name="Boufleur T.R."/>
            <person name="Ciampi-Guillardi M."/>
            <person name="Sukno S.A."/>
            <person name="Thon M.R."/>
            <person name="Massola Junior N.S."/>
            <person name="Baroncelli R."/>
        </authorList>
    </citation>
    <scope>NUCLEOTIDE SEQUENCE [LARGE SCALE GENOMIC DNA]</scope>
    <source>
        <strain evidence="1 2">LFN0009</strain>
    </source>
</reference>
<name>A0A8H6J9X1_9PEZI</name>
<keyword evidence="2" id="KW-1185">Reference proteome</keyword>
<proteinExistence type="predicted"/>
<dbReference type="AlphaFoldDB" id="A0A8H6J9X1"/>
<protein>
    <submittedName>
        <fullName evidence="1">Uncharacterized protein</fullName>
    </submittedName>
</protein>
<comment type="caution">
    <text evidence="1">The sequence shown here is derived from an EMBL/GenBank/DDBJ whole genome shotgun (WGS) entry which is preliminary data.</text>
</comment>
<organism evidence="1 2">
    <name type="scientific">Colletotrichum sojae</name>
    <dbReference type="NCBI Taxonomy" id="2175907"/>
    <lineage>
        <taxon>Eukaryota</taxon>
        <taxon>Fungi</taxon>
        <taxon>Dikarya</taxon>
        <taxon>Ascomycota</taxon>
        <taxon>Pezizomycotina</taxon>
        <taxon>Sordariomycetes</taxon>
        <taxon>Hypocreomycetidae</taxon>
        <taxon>Glomerellales</taxon>
        <taxon>Glomerellaceae</taxon>
        <taxon>Colletotrichum</taxon>
        <taxon>Colletotrichum orchidearum species complex</taxon>
    </lineage>
</organism>
<evidence type="ECO:0000313" key="2">
    <source>
        <dbReference type="Proteomes" id="UP000652219"/>
    </source>
</evidence>